<evidence type="ECO:0000256" key="1">
    <source>
        <dbReference type="ARBA" id="ARBA00004167"/>
    </source>
</evidence>
<dbReference type="PROSITE" id="PS50017">
    <property type="entry name" value="DEATH_DOMAIN"/>
    <property type="match status" value="1"/>
</dbReference>
<evidence type="ECO:0000313" key="12">
    <source>
        <dbReference type="Proteomes" id="UP000278807"/>
    </source>
</evidence>
<sequence>MVIISPSTNSLAILFQPSDWLMHLLRFDWLIPTVLLKVISQKCKIIFPVHILTTTKVECDKVMCPEAIVINILLLITSGAADASHQKDLVHSNEKHLEGVPIFIQQPESFYYAWRGKPAVFECIAEPVSHAVVFCADKTFPYMGNEHTSDQRLQVTRLDSNGNLDADGTRWKLSLPIRTKDLEEWFDTYVCNCEVWNLIPALKQNKKVFSRNATIVEAYLDREFQQGPIPEQLIKGQRLLLSCQPPKGEPAPKVYWLKNGKRVDRQTFPHIVIDDYNRLIIDQVELQDEGNYTCVADTLGIEQRYSTAEVTVLPFKRDSQTTLSMTPWSIWNSCRLDPVTGRCQQIRMRSCMNMTIGEVNSPSPISKFDEGPINCPQPVSEIRICDPLECSAGEILGDPKGTSSTLNVREIMFYVGLTAAFTVTLLIILTVCRLNRRKPSPFSNSLCPRQFSSRQLDYGKSMTVLKNSQHSTYDLPPLSNGVGTPKTNGTSMGLIDYPMNVEAPNLLVQSHVQRSMGGTETYNQPYSSETQMFNPMTPIFSNGFTFQSPKFNYMPKDSSGLQFSPLAVGGYVNAPPQTPIIPPPPPLHMVPSRSSGSSSAGGLQTSNQQQQPIYLSPSSTANNGMLCGEGGEDNSSAFYHEIGTSADSTFPLIPPLPVSAGETGSATWASIGSVGGVVNLSESGIALRIPPGAIPAGVSREVYLASCRDDKYWPILNEHQTMLSSVIQVGLPGAPLSKPVIVTFPHCANITGQGTWSFSIHCYCSSGFGSLYKDAESNNIEWSWKEVSRVGQEQARDPIHCHLSGNQVHLMTQYPLRFCLIGQVAAFAPTTTLVGPARMGVSTDCSENHSGSSMATEITNDTFTPPPLAPPLSKRLRLIAFAGRLTMATDCSLRIYAVLDTPDAIRHVKDTEAKLDGQLIGGGKQMLFRNNAGGLVFRIQELSPHWRTRLSCQEIPFRHIWSENRNTLLHCAFTLERVDDVASGLHCTIACQQDGVQGTQQLLRLNINNGSPEGQHLITSQIGNSSYCEQTDFRLQSYLVSQLCSMLDPIVPLGNDWRQLAQCLNMERFLPYFASTQRPTEMVLNLWEATTSTKGSQANQELISILQAMHRLDCANLIRSQTPGSRGDHKQHLPANFLFTFYLKCVHIRSPALLHTSRRHPV</sequence>
<dbReference type="GO" id="GO:0005886">
    <property type="term" value="C:plasma membrane"/>
    <property type="evidence" value="ECO:0007669"/>
    <property type="project" value="UniProtKB-SubCell"/>
</dbReference>
<dbReference type="InterPro" id="IPR011029">
    <property type="entry name" value="DEATH-like_dom_sf"/>
</dbReference>
<dbReference type="InterPro" id="IPR003599">
    <property type="entry name" value="Ig_sub"/>
</dbReference>
<dbReference type="Gene3D" id="1.10.533.10">
    <property type="entry name" value="Death Domain, Fas"/>
    <property type="match status" value="1"/>
</dbReference>
<feature type="compositionally biased region" description="Low complexity" evidence="7">
    <location>
        <begin position="592"/>
        <end position="602"/>
    </location>
</feature>
<evidence type="ECO:0000259" key="9">
    <source>
        <dbReference type="PROSITE" id="PS50835"/>
    </source>
</evidence>
<dbReference type="InterPro" id="IPR033772">
    <property type="entry name" value="UPA"/>
</dbReference>
<keyword evidence="4" id="KW-1133">Transmembrane helix</keyword>
<dbReference type="InterPro" id="IPR013098">
    <property type="entry name" value="Ig_I-set"/>
</dbReference>
<evidence type="ECO:0000313" key="13">
    <source>
        <dbReference type="WBParaSite" id="HNAJ_0000789001-mRNA-1"/>
    </source>
</evidence>
<dbReference type="EMBL" id="UZAE01012147">
    <property type="protein sequence ID" value="VDO03746.1"/>
    <property type="molecule type" value="Genomic_DNA"/>
</dbReference>
<dbReference type="PROSITE" id="PS50835">
    <property type="entry name" value="IG_LIKE"/>
    <property type="match status" value="1"/>
</dbReference>
<dbReference type="Proteomes" id="UP000278807">
    <property type="component" value="Unassembled WGS sequence"/>
</dbReference>
<dbReference type="SMART" id="SM00218">
    <property type="entry name" value="ZU5"/>
    <property type="match status" value="1"/>
</dbReference>
<dbReference type="Pfam" id="PF00791">
    <property type="entry name" value="ZU5"/>
    <property type="match status" value="1"/>
</dbReference>
<dbReference type="Pfam" id="PF17217">
    <property type="entry name" value="UPA"/>
    <property type="match status" value="1"/>
</dbReference>
<keyword evidence="5" id="KW-0472">Membrane</keyword>
<keyword evidence="12" id="KW-1185">Reference proteome</keyword>
<evidence type="ECO:0000256" key="4">
    <source>
        <dbReference type="ARBA" id="ARBA00022989"/>
    </source>
</evidence>
<dbReference type="Pfam" id="PF00531">
    <property type="entry name" value="Death"/>
    <property type="match status" value="1"/>
</dbReference>
<reference evidence="11 12" key="2">
    <citation type="submission" date="2018-11" db="EMBL/GenBank/DDBJ databases">
        <authorList>
            <consortium name="Pathogen Informatics"/>
        </authorList>
    </citation>
    <scope>NUCLEOTIDE SEQUENCE [LARGE SCALE GENOMIC DNA]</scope>
</reference>
<proteinExistence type="inferred from homology"/>
<evidence type="ECO:0000256" key="5">
    <source>
        <dbReference type="ARBA" id="ARBA00023136"/>
    </source>
</evidence>
<evidence type="ECO:0000256" key="7">
    <source>
        <dbReference type="SAM" id="MobiDB-lite"/>
    </source>
</evidence>
<protein>
    <recommendedName>
        <fullName evidence="6">Netrin receptor UNC5</fullName>
    </recommendedName>
</protein>
<keyword evidence="6" id="KW-0675">Receptor</keyword>
<dbReference type="Gene3D" id="2.60.40.10">
    <property type="entry name" value="Immunoglobulins"/>
    <property type="match status" value="2"/>
</dbReference>
<accession>A0A158QHR1</accession>
<dbReference type="PANTHER" id="PTHR12582">
    <property type="entry name" value="NETRIN RECEPTOR UNC5"/>
    <property type="match status" value="1"/>
</dbReference>
<dbReference type="InterPro" id="IPR013783">
    <property type="entry name" value="Ig-like_fold"/>
</dbReference>
<dbReference type="Pfam" id="PF07679">
    <property type="entry name" value="I-set"/>
    <property type="match status" value="1"/>
</dbReference>
<dbReference type="SMART" id="SM00408">
    <property type="entry name" value="IGc2"/>
    <property type="match status" value="1"/>
</dbReference>
<dbReference type="Gene3D" id="2.60.220.30">
    <property type="match status" value="1"/>
</dbReference>
<dbReference type="GO" id="GO:0005042">
    <property type="term" value="F:netrin receptor activity"/>
    <property type="evidence" value="ECO:0007669"/>
    <property type="project" value="UniProtKB-UniRule"/>
</dbReference>
<reference evidence="13" key="1">
    <citation type="submission" date="2016-04" db="UniProtKB">
        <authorList>
            <consortium name="WormBaseParasite"/>
        </authorList>
    </citation>
    <scope>IDENTIFICATION</scope>
</reference>
<evidence type="ECO:0000256" key="2">
    <source>
        <dbReference type="ARBA" id="ARBA00009844"/>
    </source>
</evidence>
<evidence type="ECO:0000313" key="11">
    <source>
        <dbReference type="EMBL" id="VDO03746.1"/>
    </source>
</evidence>
<keyword evidence="6" id="KW-0393">Immunoglobulin domain</keyword>
<feature type="region of interest" description="Disordered" evidence="7">
    <location>
        <begin position="585"/>
        <end position="609"/>
    </location>
</feature>
<dbReference type="OrthoDB" id="5973910at2759"/>
<feature type="domain" description="Death" evidence="8">
    <location>
        <begin position="1053"/>
        <end position="1122"/>
    </location>
</feature>
<dbReference type="InterPro" id="IPR000906">
    <property type="entry name" value="ZU5_dom"/>
</dbReference>
<dbReference type="PROSITE" id="PS51145">
    <property type="entry name" value="ZU5"/>
    <property type="match status" value="1"/>
</dbReference>
<comment type="function">
    <text evidence="6">Receptor for netrin required for axon guidance. Mediates axon repulsion of neuronal growth cones in the developing nervous system upon ligand binding.</text>
</comment>
<evidence type="ECO:0000259" key="10">
    <source>
        <dbReference type="PROSITE" id="PS51145"/>
    </source>
</evidence>
<name>A0A158QHR1_RODNA</name>
<organism evidence="13">
    <name type="scientific">Rodentolepis nana</name>
    <name type="common">Dwarf tapeworm</name>
    <name type="synonym">Hymenolepis nana</name>
    <dbReference type="NCBI Taxonomy" id="102285"/>
    <lineage>
        <taxon>Eukaryota</taxon>
        <taxon>Metazoa</taxon>
        <taxon>Spiralia</taxon>
        <taxon>Lophotrochozoa</taxon>
        <taxon>Platyhelminthes</taxon>
        <taxon>Cestoda</taxon>
        <taxon>Eucestoda</taxon>
        <taxon>Cyclophyllidea</taxon>
        <taxon>Hymenolepididae</taxon>
        <taxon>Rodentolepis</taxon>
    </lineage>
</organism>
<dbReference type="InterPro" id="IPR036179">
    <property type="entry name" value="Ig-like_dom_sf"/>
</dbReference>
<dbReference type="InterPro" id="IPR000488">
    <property type="entry name" value="Death_dom"/>
</dbReference>
<comment type="similarity">
    <text evidence="2 6">Belongs to the unc-5 family.</text>
</comment>
<dbReference type="InterPro" id="IPR003598">
    <property type="entry name" value="Ig_sub2"/>
</dbReference>
<evidence type="ECO:0000259" key="8">
    <source>
        <dbReference type="PROSITE" id="PS50017"/>
    </source>
</evidence>
<dbReference type="AlphaFoldDB" id="A0A158QHR1"/>
<comment type="subcellular location">
    <subcellularLocation>
        <location evidence="6">Cell membrane</location>
        <topology evidence="6">Single-pass type I membrane protein</topology>
    </subcellularLocation>
    <subcellularLocation>
        <location evidence="1">Membrane</location>
        <topology evidence="1">Single-pass membrane protein</topology>
    </subcellularLocation>
</comment>
<dbReference type="SUPFAM" id="SSF47986">
    <property type="entry name" value="DEATH domain"/>
    <property type="match status" value="1"/>
</dbReference>
<dbReference type="InterPro" id="IPR037936">
    <property type="entry name" value="UNC5A-D"/>
</dbReference>
<feature type="domain" description="Ig-like" evidence="9">
    <location>
        <begin position="200"/>
        <end position="311"/>
    </location>
</feature>
<evidence type="ECO:0000256" key="3">
    <source>
        <dbReference type="ARBA" id="ARBA00022692"/>
    </source>
</evidence>
<evidence type="ECO:0000256" key="6">
    <source>
        <dbReference type="RuleBase" id="RU367033"/>
    </source>
</evidence>
<keyword evidence="6" id="KW-0217">Developmental protein</keyword>
<keyword evidence="3" id="KW-0812">Transmembrane</keyword>
<feature type="domain" description="ZU5" evidence="10">
    <location>
        <begin position="665"/>
        <end position="815"/>
    </location>
</feature>
<dbReference type="SMART" id="SM00409">
    <property type="entry name" value="IG"/>
    <property type="match status" value="1"/>
</dbReference>
<dbReference type="InterPro" id="IPR007110">
    <property type="entry name" value="Ig-like_dom"/>
</dbReference>
<dbReference type="WBParaSite" id="HNAJ_0000789001-mRNA-1">
    <property type="protein sequence ID" value="HNAJ_0000789001-mRNA-1"/>
    <property type="gene ID" value="HNAJ_0000789001"/>
</dbReference>
<dbReference type="SUPFAM" id="SSF48726">
    <property type="entry name" value="Immunoglobulin"/>
    <property type="match status" value="1"/>
</dbReference>
<dbReference type="PANTHER" id="PTHR12582:SF47">
    <property type="entry name" value="NETRIN RECEPTOR UNC-5"/>
    <property type="match status" value="1"/>
</dbReference>
<gene>
    <name evidence="11" type="ORF">HNAJ_LOCUS7886</name>
</gene>
<dbReference type="STRING" id="102285.A0A158QHR1"/>